<sequence length="833" mass="93153">MFAFRNVGPSLRLACPNSRMPVEFSFRLTLSQLRCISHKRVQHDPRRPRGSPPQQPLVPEQKPGLPTELIDARLRNIPGHELDSEETAIETLKQRFAHTKVNYLRPAIWAAAVSCGIFVGLSFLEARKELEKESASAGGWLQAPQWNVRRQSPPTPTEVVIGTWNGFDPITRLAYGITGANTAIHLSNFLVPGTWNRLWHLPVRNVNYTLFTSMFVHSGAMHFFFNMYFLNNFMTPVGYSRLFEGSPYHTLAFYLSTGVLSGYAQHLATLIPIQKRALPEILIRCGGASGALFGILGVFCMQYPTAGLGIMFVPVHFEAQYVLPAIMLFDFIGMIRGYSFVNFGHAAHFAGGLLGVAYSQLDGKTYIWRPLVRRWKSLLQKQPSTVIEVAPARGRSVHVKLNDRIRERYPQLGNIPSGATLPDVYFEPLHIVLTYLDGDESLSVFASHIGTSDLLPLFAQTWALAARLCLPALQNKLISSMAELYMKIIDRDGEDVEQLYTADDKLSHAIGHLRRQFSPGSHAEKFLVCFIGRTAPLICELERQLDSEDLDDDVRKKILREARSFERDPIRYRLHVFCVRLSDPPIYPRILVEQRPLGVVSDVDERSTPKMPSSIFAEKTSRYPGSDGKQPVTCDVLADGTRAKTSSKTTPTQPTRATKTGLRLRMPLGHAPNPNRHDPSHMSVAEEDQPPSSNNSFVTANEWPDERRLQVTAISPPPPPPPSSSPSSTYLLSIPRPQPPRPLRAPPSSTYNHNTNTPCIFQVVQHNTNTTGNNDVTAPIPRAGGNDERSRCGIVCAATNRNSDRRHGLVRERKADSKKCRFFSLFTYGSRHG</sequence>
<evidence type="ECO:0000256" key="6">
    <source>
        <dbReference type="ARBA" id="ARBA00023136"/>
    </source>
</evidence>
<evidence type="ECO:0000256" key="1">
    <source>
        <dbReference type="ARBA" id="ARBA00004141"/>
    </source>
</evidence>
<gene>
    <name evidence="10" type="ORF">GMOD_00007487</name>
</gene>
<comment type="similarity">
    <text evidence="2">Belongs to the peptidase S54 family.</text>
</comment>
<evidence type="ECO:0000313" key="11">
    <source>
        <dbReference type="Proteomes" id="UP000265663"/>
    </source>
</evidence>
<dbReference type="InterPro" id="IPR050925">
    <property type="entry name" value="Rhomboid_protease_S54"/>
</dbReference>
<keyword evidence="6 8" id="KW-0472">Membrane</keyword>
<dbReference type="Pfam" id="PF01694">
    <property type="entry name" value="Rhomboid"/>
    <property type="match status" value="1"/>
</dbReference>
<dbReference type="Proteomes" id="UP000265663">
    <property type="component" value="Unassembled WGS sequence"/>
</dbReference>
<dbReference type="OrthoDB" id="10260614at2759"/>
<dbReference type="SUPFAM" id="SSF144091">
    <property type="entry name" value="Rhomboid-like"/>
    <property type="match status" value="1"/>
</dbReference>
<feature type="compositionally biased region" description="Pro residues" evidence="7">
    <location>
        <begin position="736"/>
        <end position="745"/>
    </location>
</feature>
<feature type="compositionally biased region" description="Pro residues" evidence="7">
    <location>
        <begin position="715"/>
        <end position="724"/>
    </location>
</feature>
<evidence type="ECO:0000256" key="3">
    <source>
        <dbReference type="ARBA" id="ARBA00022692"/>
    </source>
</evidence>
<feature type="compositionally biased region" description="Low complexity" evidence="7">
    <location>
        <begin position="644"/>
        <end position="660"/>
    </location>
</feature>
<keyword evidence="11" id="KW-1185">Reference proteome</keyword>
<dbReference type="PANTHER" id="PTHR43731:SF14">
    <property type="entry name" value="PRESENILIN-ASSOCIATED RHOMBOID-LIKE PROTEIN, MITOCHONDRIAL"/>
    <property type="match status" value="1"/>
</dbReference>
<keyword evidence="5 8" id="KW-1133">Transmembrane helix</keyword>
<accession>A0A3M7MD92</accession>
<feature type="region of interest" description="Disordered" evidence="7">
    <location>
        <begin position="711"/>
        <end position="747"/>
    </location>
</feature>
<evidence type="ECO:0000256" key="2">
    <source>
        <dbReference type="ARBA" id="ARBA00009045"/>
    </source>
</evidence>
<feature type="transmembrane region" description="Helical" evidence="8">
    <location>
        <begin position="107"/>
        <end position="124"/>
    </location>
</feature>
<feature type="compositionally biased region" description="Low complexity" evidence="7">
    <location>
        <begin position="725"/>
        <end position="735"/>
    </location>
</feature>
<evidence type="ECO:0000313" key="10">
    <source>
        <dbReference type="EMBL" id="RMZ72493.1"/>
    </source>
</evidence>
<proteinExistence type="inferred from homology"/>
<dbReference type="GO" id="GO:0016020">
    <property type="term" value="C:membrane"/>
    <property type="evidence" value="ECO:0007669"/>
    <property type="project" value="UniProtKB-SubCell"/>
</dbReference>
<evidence type="ECO:0000256" key="4">
    <source>
        <dbReference type="ARBA" id="ARBA00022801"/>
    </source>
</evidence>
<evidence type="ECO:0000256" key="8">
    <source>
        <dbReference type="SAM" id="Phobius"/>
    </source>
</evidence>
<feature type="transmembrane region" description="Helical" evidence="8">
    <location>
        <begin position="251"/>
        <end position="271"/>
    </location>
</feature>
<protein>
    <submittedName>
        <fullName evidence="10">Serine-type endopeptidase</fullName>
    </submittedName>
</protein>
<reference evidence="10 11" key="1">
    <citation type="journal article" date="2014" name="PLoS ONE">
        <title>De novo Genome Assembly of the Fungal Plant Pathogen Pyrenophora semeniperda.</title>
        <authorList>
            <person name="Soliai M.M."/>
            <person name="Meyer S.E."/>
            <person name="Udall J.A."/>
            <person name="Elzinga D.E."/>
            <person name="Hermansen R.A."/>
            <person name="Bodily P.M."/>
            <person name="Hart A.A."/>
            <person name="Coleman C.E."/>
        </authorList>
    </citation>
    <scope>NUCLEOTIDE SEQUENCE [LARGE SCALE GENOMIC DNA]</scope>
    <source>
        <strain evidence="10 11">CCB06</strain>
        <tissue evidence="10">Mycelium</tissue>
    </source>
</reference>
<feature type="region of interest" description="Disordered" evidence="7">
    <location>
        <begin position="603"/>
        <end position="699"/>
    </location>
</feature>
<dbReference type="InterPro" id="IPR022764">
    <property type="entry name" value="Peptidase_S54_rhomboid_dom"/>
</dbReference>
<keyword evidence="4" id="KW-0378">Hydrolase</keyword>
<dbReference type="EMBL" id="KE747833">
    <property type="protein sequence ID" value="RMZ72493.1"/>
    <property type="molecule type" value="Genomic_DNA"/>
</dbReference>
<evidence type="ECO:0000256" key="7">
    <source>
        <dbReference type="SAM" id="MobiDB-lite"/>
    </source>
</evidence>
<dbReference type="Gene3D" id="1.20.1540.10">
    <property type="entry name" value="Rhomboid-like"/>
    <property type="match status" value="1"/>
</dbReference>
<comment type="subcellular location">
    <subcellularLocation>
        <location evidence="1">Membrane</location>
        <topology evidence="1">Multi-pass membrane protein</topology>
    </subcellularLocation>
</comment>
<name>A0A3M7MD92_9PLEO</name>
<feature type="transmembrane region" description="Helical" evidence="8">
    <location>
        <begin position="206"/>
        <end position="231"/>
    </location>
</feature>
<feature type="compositionally biased region" description="Polar residues" evidence="7">
    <location>
        <begin position="690"/>
        <end position="699"/>
    </location>
</feature>
<feature type="region of interest" description="Disordered" evidence="7">
    <location>
        <begin position="39"/>
        <end position="64"/>
    </location>
</feature>
<evidence type="ECO:0000256" key="5">
    <source>
        <dbReference type="ARBA" id="ARBA00022989"/>
    </source>
</evidence>
<dbReference type="GO" id="GO:0006465">
    <property type="term" value="P:signal peptide processing"/>
    <property type="evidence" value="ECO:0007669"/>
    <property type="project" value="TreeGrafter"/>
</dbReference>
<dbReference type="AlphaFoldDB" id="A0A3M7MD92"/>
<dbReference type="PANTHER" id="PTHR43731">
    <property type="entry name" value="RHOMBOID PROTEASE"/>
    <property type="match status" value="1"/>
</dbReference>
<feature type="domain" description="Peptidase S54 rhomboid" evidence="9">
    <location>
        <begin position="208"/>
        <end position="361"/>
    </location>
</feature>
<dbReference type="GO" id="GO:0004252">
    <property type="term" value="F:serine-type endopeptidase activity"/>
    <property type="evidence" value="ECO:0007669"/>
    <property type="project" value="InterPro"/>
</dbReference>
<organism evidence="10 11">
    <name type="scientific">Pyrenophora seminiperda CCB06</name>
    <dbReference type="NCBI Taxonomy" id="1302712"/>
    <lineage>
        <taxon>Eukaryota</taxon>
        <taxon>Fungi</taxon>
        <taxon>Dikarya</taxon>
        <taxon>Ascomycota</taxon>
        <taxon>Pezizomycotina</taxon>
        <taxon>Dothideomycetes</taxon>
        <taxon>Pleosporomycetidae</taxon>
        <taxon>Pleosporales</taxon>
        <taxon>Pleosporineae</taxon>
        <taxon>Pleosporaceae</taxon>
        <taxon>Pyrenophora</taxon>
    </lineage>
</organism>
<dbReference type="InterPro" id="IPR035952">
    <property type="entry name" value="Rhomboid-like_sf"/>
</dbReference>
<keyword evidence="3 8" id="KW-0812">Transmembrane</keyword>
<evidence type="ECO:0000259" key="9">
    <source>
        <dbReference type="Pfam" id="PF01694"/>
    </source>
</evidence>